<sequence>MAQPYIGFVRKIKGFKIRNWLSLSPLFFRFTGKGRTGEGSRGRHEEGGKGGRGLDGSVPPKNAGEGDGGGGLWRQDARERVGGANGGGKQGSLVAGGAWEWAEVARRRVQAAEVSSREGEGGRSGGCNDGLRGDRGEGQGSATGGNSRGGEGGAWGGGRVVEWCWDDGSGLWWLWWWQTMVVGGGCSNQRR</sequence>
<organism evidence="2 3">
    <name type="scientific">Spinacia oleracea</name>
    <name type="common">Spinach</name>
    <dbReference type="NCBI Taxonomy" id="3562"/>
    <lineage>
        <taxon>Eukaryota</taxon>
        <taxon>Viridiplantae</taxon>
        <taxon>Streptophyta</taxon>
        <taxon>Embryophyta</taxon>
        <taxon>Tracheophyta</taxon>
        <taxon>Spermatophyta</taxon>
        <taxon>Magnoliopsida</taxon>
        <taxon>eudicotyledons</taxon>
        <taxon>Gunneridae</taxon>
        <taxon>Pentapetalae</taxon>
        <taxon>Caryophyllales</taxon>
        <taxon>Chenopodiaceae</taxon>
        <taxon>Chenopodioideae</taxon>
        <taxon>Anserineae</taxon>
        <taxon>Spinacia</taxon>
    </lineage>
</organism>
<feature type="region of interest" description="Disordered" evidence="1">
    <location>
        <begin position="112"/>
        <end position="154"/>
    </location>
</feature>
<evidence type="ECO:0000256" key="1">
    <source>
        <dbReference type="SAM" id="MobiDB-lite"/>
    </source>
</evidence>
<proteinExistence type="predicted"/>
<reference evidence="2" key="1">
    <citation type="journal article" date="2021" name="Nat. Commun.">
        <title>Genomic analyses provide insights into spinach domestication and the genetic basis of agronomic traits.</title>
        <authorList>
            <person name="Cai X."/>
            <person name="Sun X."/>
            <person name="Xu C."/>
            <person name="Sun H."/>
            <person name="Wang X."/>
            <person name="Ge C."/>
            <person name="Zhang Z."/>
            <person name="Wang Q."/>
            <person name="Fei Z."/>
            <person name="Jiao C."/>
            <person name="Wang Q."/>
        </authorList>
    </citation>
    <scope>NUCLEOTIDE SEQUENCE [LARGE SCALE GENOMIC DNA]</scope>
    <source>
        <strain evidence="2">cv. Varoflay</strain>
    </source>
</reference>
<accession>A0ABM3QX64</accession>
<dbReference type="Proteomes" id="UP000813463">
    <property type="component" value="Chromosome 6"/>
</dbReference>
<dbReference type="GeneID" id="130462970"/>
<feature type="compositionally biased region" description="Basic and acidic residues" evidence="1">
    <location>
        <begin position="35"/>
        <end position="49"/>
    </location>
</feature>
<dbReference type="RefSeq" id="XP_056687952.1">
    <property type="nucleotide sequence ID" value="XM_056831974.1"/>
</dbReference>
<name>A0ABM3QX64_SPIOL</name>
<keyword evidence="2" id="KW-1185">Reference proteome</keyword>
<feature type="compositionally biased region" description="Gly residues" evidence="1">
    <location>
        <begin position="138"/>
        <end position="154"/>
    </location>
</feature>
<gene>
    <name evidence="3" type="primary">LOC130462970</name>
</gene>
<reference evidence="3" key="2">
    <citation type="submission" date="2025-08" db="UniProtKB">
        <authorList>
            <consortium name="RefSeq"/>
        </authorList>
    </citation>
    <scope>IDENTIFICATION</scope>
    <source>
        <tissue evidence="3">Leaf</tissue>
    </source>
</reference>
<protein>
    <submittedName>
        <fullName evidence="3">Uncharacterized protein</fullName>
    </submittedName>
</protein>
<evidence type="ECO:0000313" key="2">
    <source>
        <dbReference type="Proteomes" id="UP000813463"/>
    </source>
</evidence>
<feature type="region of interest" description="Disordered" evidence="1">
    <location>
        <begin position="32"/>
        <end position="89"/>
    </location>
</feature>
<evidence type="ECO:0000313" key="3">
    <source>
        <dbReference type="RefSeq" id="XP_056687952.1"/>
    </source>
</evidence>